<feature type="transmembrane region" description="Helical" evidence="1">
    <location>
        <begin position="6"/>
        <end position="22"/>
    </location>
</feature>
<dbReference type="SUPFAM" id="SSF53335">
    <property type="entry name" value="S-adenosyl-L-methionine-dependent methyltransferases"/>
    <property type="match status" value="1"/>
</dbReference>
<sequence length="308" mass="34736">MYTEISIFIGYVCIIPVISVCTDGLIKDILLYSHALGISCILYILINQVDTATTEKNELYGLRHLLFNIQLPPATLWFNMGLWDKPDLTFPQACENLVHAVAKVMDIKPGITNELSQWRIASDRISPTKLKDQITLIHGSADDLNQHISSTEIYDYIVSIDSAYHYNTRWDFLKNAFTYLKPKGGTIGLYDLCIDSEFLKQASSMQYSFLKLICEATHIPIENLVTVEEYQKRLADMGYEKIEMISLDRAQVFGGLSASFNAQYDTVMKYGIGVSLSNKVFLKASGFIFGLFGTKPWLVPVIVKGEKP</sequence>
<accession>A0ABP9XKN4</accession>
<name>A0ABP9XKN4_9FUNG</name>
<protein>
    <submittedName>
        <fullName evidence="2">Uncharacterized protein</fullName>
    </submittedName>
</protein>
<dbReference type="Gene3D" id="3.40.50.150">
    <property type="entry name" value="Vaccinia Virus protein VP39"/>
    <property type="match status" value="1"/>
</dbReference>
<keyword evidence="1" id="KW-1133">Transmembrane helix</keyword>
<comment type="caution">
    <text evidence="2">The sequence shown here is derived from an EMBL/GenBank/DDBJ whole genome shotgun (WGS) entry which is preliminary data.</text>
</comment>
<evidence type="ECO:0000313" key="2">
    <source>
        <dbReference type="EMBL" id="GAA5795354.1"/>
    </source>
</evidence>
<reference evidence="2 3" key="1">
    <citation type="submission" date="2024-04" db="EMBL/GenBank/DDBJ databases">
        <title>genome sequences of Mucor flavus KT1a and Helicostylum pulchrum KT1b strains isolation_sourced from the surface of a dry-aged beef.</title>
        <authorList>
            <person name="Toyotome T."/>
            <person name="Hosono M."/>
            <person name="Torimaru M."/>
            <person name="Fukuda K."/>
            <person name="Mikami N."/>
        </authorList>
    </citation>
    <scope>NUCLEOTIDE SEQUENCE [LARGE SCALE GENOMIC DNA]</scope>
    <source>
        <strain evidence="2 3">KT1b</strain>
    </source>
</reference>
<organism evidence="2 3">
    <name type="scientific">Helicostylum pulchrum</name>
    <dbReference type="NCBI Taxonomy" id="562976"/>
    <lineage>
        <taxon>Eukaryota</taxon>
        <taxon>Fungi</taxon>
        <taxon>Fungi incertae sedis</taxon>
        <taxon>Mucoromycota</taxon>
        <taxon>Mucoromycotina</taxon>
        <taxon>Mucoromycetes</taxon>
        <taxon>Mucorales</taxon>
        <taxon>Mucorineae</taxon>
        <taxon>Mucoraceae</taxon>
        <taxon>Helicostylum</taxon>
    </lineage>
</organism>
<keyword evidence="3" id="KW-1185">Reference proteome</keyword>
<dbReference type="InterPro" id="IPR029063">
    <property type="entry name" value="SAM-dependent_MTases_sf"/>
</dbReference>
<evidence type="ECO:0000256" key="1">
    <source>
        <dbReference type="SAM" id="Phobius"/>
    </source>
</evidence>
<feature type="transmembrane region" description="Helical" evidence="1">
    <location>
        <begin position="29"/>
        <end position="46"/>
    </location>
</feature>
<evidence type="ECO:0000313" key="3">
    <source>
        <dbReference type="Proteomes" id="UP001476247"/>
    </source>
</evidence>
<keyword evidence="1" id="KW-0812">Transmembrane</keyword>
<keyword evidence="1" id="KW-0472">Membrane</keyword>
<dbReference type="EMBL" id="BAABUJ010000004">
    <property type="protein sequence ID" value="GAA5795354.1"/>
    <property type="molecule type" value="Genomic_DNA"/>
</dbReference>
<proteinExistence type="predicted"/>
<dbReference type="Proteomes" id="UP001476247">
    <property type="component" value="Unassembled WGS sequence"/>
</dbReference>
<gene>
    <name evidence="2" type="ORF">HPULCUR_000710</name>
</gene>